<proteinExistence type="predicted"/>
<dbReference type="Proteomes" id="UP000613030">
    <property type="component" value="Unassembled WGS sequence"/>
</dbReference>
<reference evidence="2 3" key="1">
    <citation type="submission" date="2021-01" db="EMBL/GenBank/DDBJ databases">
        <title>Chryseolinea sp. Jin1 Genome sequencing and assembly.</title>
        <authorList>
            <person name="Kim I."/>
        </authorList>
    </citation>
    <scope>NUCLEOTIDE SEQUENCE [LARGE SCALE GENOMIC DNA]</scope>
    <source>
        <strain evidence="2 3">Jin1</strain>
    </source>
</reference>
<keyword evidence="1" id="KW-0472">Membrane</keyword>
<dbReference type="EMBL" id="JAERRB010000003">
    <property type="protein sequence ID" value="MBL0741778.1"/>
    <property type="molecule type" value="Genomic_DNA"/>
</dbReference>
<dbReference type="RefSeq" id="WP_202009275.1">
    <property type="nucleotide sequence ID" value="NZ_JAERRB010000003.1"/>
</dbReference>
<feature type="transmembrane region" description="Helical" evidence="1">
    <location>
        <begin position="44"/>
        <end position="63"/>
    </location>
</feature>
<evidence type="ECO:0000313" key="2">
    <source>
        <dbReference type="EMBL" id="MBL0741778.1"/>
    </source>
</evidence>
<keyword evidence="1" id="KW-1133">Transmembrane helix</keyword>
<sequence>MYFFTQIFLFCSITAFVFLVIGLFKPWAMLWWEDVQNRRKVIKLYGSVGIVTYLVYWLLIWILPS</sequence>
<evidence type="ECO:0000313" key="3">
    <source>
        <dbReference type="Proteomes" id="UP000613030"/>
    </source>
</evidence>
<keyword evidence="1" id="KW-0812">Transmembrane</keyword>
<organism evidence="2 3">
    <name type="scientific">Chryseolinea lacunae</name>
    <dbReference type="NCBI Taxonomy" id="2801331"/>
    <lineage>
        <taxon>Bacteria</taxon>
        <taxon>Pseudomonadati</taxon>
        <taxon>Bacteroidota</taxon>
        <taxon>Cytophagia</taxon>
        <taxon>Cytophagales</taxon>
        <taxon>Fulvivirgaceae</taxon>
        <taxon>Chryseolinea</taxon>
    </lineage>
</organism>
<feature type="transmembrane region" description="Helical" evidence="1">
    <location>
        <begin position="6"/>
        <end position="24"/>
    </location>
</feature>
<evidence type="ECO:0000256" key="1">
    <source>
        <dbReference type="SAM" id="Phobius"/>
    </source>
</evidence>
<protein>
    <submittedName>
        <fullName evidence="2">Uncharacterized protein</fullName>
    </submittedName>
</protein>
<comment type="caution">
    <text evidence="2">The sequence shown here is derived from an EMBL/GenBank/DDBJ whole genome shotgun (WGS) entry which is preliminary data.</text>
</comment>
<accession>A0ABS1KRF8</accession>
<keyword evidence="3" id="KW-1185">Reference proteome</keyword>
<gene>
    <name evidence="2" type="ORF">JI741_11145</name>
</gene>
<name>A0ABS1KRF8_9BACT</name>